<sequence>MNSIKSRILWYFMITILFVVMTLGGFFILTITQYYYGSVTQILSERSNMAVSYYNKYLSKSNLSKSNLSKSTLQDKVHSLLEFISRDDFTKIEFLDTSGKLILDSYGLISSKIIDSPDVKKALKGEAESSIGKNPETGERILSLSNPLKEGDKIVGVIRYSTSVDNIDKTVRNITIVAIFIVVLVVFVSLAVSYLLAKRIVRPLQEVTHAAKEMALGNFDTKAEKHHEDEVGHLADTLNFMADEIQKNDKLKNEFISSISHELRTPLTSIKGWSETLVSGEFQDPEETRLGINIISKETDRLIGLVEDLLDFSKLQSGNLKISMIKLKLNPLVKEIGAQFGASCARKQIRLEVQAEEEPIHIMGDGNRIKQILINSIDNAMKFTPQGGVITVSLKQEGKEALITVQDTGEGIPPEILKHVTEKFFKGTSRQGNGLGLSICKELTELQGGKMTIESVFGERTTMTIRFPLVSLE</sequence>
<evidence type="ECO:0000256" key="3">
    <source>
        <dbReference type="ARBA" id="ARBA00012438"/>
    </source>
</evidence>
<dbReference type="InterPro" id="IPR057640">
    <property type="entry name" value="Cache_WalK"/>
</dbReference>
<feature type="domain" description="HAMP" evidence="16">
    <location>
        <begin position="198"/>
        <end position="250"/>
    </location>
</feature>
<keyword evidence="6" id="KW-0808">Transferase</keyword>
<dbReference type="Pfam" id="PF02518">
    <property type="entry name" value="HATPase_c"/>
    <property type="match status" value="1"/>
</dbReference>
<dbReference type="InterPro" id="IPR003594">
    <property type="entry name" value="HATPase_dom"/>
</dbReference>
<proteinExistence type="predicted"/>
<dbReference type="CDD" id="cd06225">
    <property type="entry name" value="HAMP"/>
    <property type="match status" value="1"/>
</dbReference>
<dbReference type="SMART" id="SM00387">
    <property type="entry name" value="HATPase_c"/>
    <property type="match status" value="1"/>
</dbReference>
<accession>A0A1V0UPQ2</accession>
<dbReference type="PROSITE" id="PS50885">
    <property type="entry name" value="HAMP"/>
    <property type="match status" value="1"/>
</dbReference>
<keyword evidence="12" id="KW-0902">Two-component regulatory system</keyword>
<dbReference type="RefSeq" id="WP_083038729.1">
    <property type="nucleotide sequence ID" value="NZ_CP020557.1"/>
</dbReference>
<dbReference type="PANTHER" id="PTHR45528:SF1">
    <property type="entry name" value="SENSOR HISTIDINE KINASE CPXA"/>
    <property type="match status" value="1"/>
</dbReference>
<dbReference type="SMART" id="SM00388">
    <property type="entry name" value="HisKA"/>
    <property type="match status" value="1"/>
</dbReference>
<dbReference type="InterPro" id="IPR029151">
    <property type="entry name" value="Sensor-like_sf"/>
</dbReference>
<comment type="catalytic activity">
    <reaction evidence="1">
        <text>ATP + protein L-histidine = ADP + protein N-phospho-L-histidine.</text>
        <dbReference type="EC" id="2.7.13.3"/>
    </reaction>
</comment>
<keyword evidence="11 14" id="KW-1133">Transmembrane helix</keyword>
<dbReference type="PANTHER" id="PTHR45528">
    <property type="entry name" value="SENSOR HISTIDINE KINASE CPXA"/>
    <property type="match status" value="1"/>
</dbReference>
<evidence type="ECO:0000256" key="1">
    <source>
        <dbReference type="ARBA" id="ARBA00000085"/>
    </source>
</evidence>
<evidence type="ECO:0000256" key="5">
    <source>
        <dbReference type="ARBA" id="ARBA00022553"/>
    </source>
</evidence>
<dbReference type="InterPro" id="IPR036890">
    <property type="entry name" value="HATPase_C_sf"/>
</dbReference>
<dbReference type="CDD" id="cd00075">
    <property type="entry name" value="HATPase"/>
    <property type="match status" value="1"/>
</dbReference>
<evidence type="ECO:0000256" key="12">
    <source>
        <dbReference type="ARBA" id="ARBA00023012"/>
    </source>
</evidence>
<evidence type="ECO:0000256" key="8">
    <source>
        <dbReference type="ARBA" id="ARBA00022741"/>
    </source>
</evidence>
<dbReference type="FunFam" id="1.10.287.130:FF:000001">
    <property type="entry name" value="Two-component sensor histidine kinase"/>
    <property type="match status" value="1"/>
</dbReference>
<evidence type="ECO:0000256" key="13">
    <source>
        <dbReference type="ARBA" id="ARBA00023136"/>
    </source>
</evidence>
<feature type="transmembrane region" description="Helical" evidence="14">
    <location>
        <begin position="9"/>
        <end position="36"/>
    </location>
</feature>
<evidence type="ECO:0000259" key="15">
    <source>
        <dbReference type="PROSITE" id="PS50109"/>
    </source>
</evidence>
<dbReference type="InterPro" id="IPR004358">
    <property type="entry name" value="Sig_transdc_His_kin-like_C"/>
</dbReference>
<dbReference type="Pfam" id="PF00672">
    <property type="entry name" value="HAMP"/>
    <property type="match status" value="1"/>
</dbReference>
<evidence type="ECO:0000256" key="14">
    <source>
        <dbReference type="SAM" id="Phobius"/>
    </source>
</evidence>
<keyword evidence="7 14" id="KW-0812">Transmembrane</keyword>
<evidence type="ECO:0000256" key="11">
    <source>
        <dbReference type="ARBA" id="ARBA00022989"/>
    </source>
</evidence>
<dbReference type="EMBL" id="CP020557">
    <property type="protein sequence ID" value="ARF67154.1"/>
    <property type="molecule type" value="Genomic_DNA"/>
</dbReference>
<dbReference type="Pfam" id="PF23846">
    <property type="entry name" value="Cache_WalK"/>
    <property type="match status" value="1"/>
</dbReference>
<keyword evidence="5" id="KW-0597">Phosphoprotein</keyword>
<dbReference type="SUPFAM" id="SSF47384">
    <property type="entry name" value="Homodimeric domain of signal transducing histidine kinase"/>
    <property type="match status" value="1"/>
</dbReference>
<evidence type="ECO:0000256" key="2">
    <source>
        <dbReference type="ARBA" id="ARBA00004651"/>
    </source>
</evidence>
<evidence type="ECO:0000313" key="17">
    <source>
        <dbReference type="EMBL" id="ARF67154.1"/>
    </source>
</evidence>
<protein>
    <recommendedName>
        <fullName evidence="3">histidine kinase</fullName>
        <ecNumber evidence="3">2.7.13.3</ecNumber>
    </recommendedName>
</protein>
<dbReference type="CDD" id="cd00082">
    <property type="entry name" value="HisKA"/>
    <property type="match status" value="1"/>
</dbReference>
<dbReference type="EC" id="2.7.13.3" evidence="3"/>
<dbReference type="Pfam" id="PF00512">
    <property type="entry name" value="HisKA"/>
    <property type="match status" value="1"/>
</dbReference>
<dbReference type="GO" id="GO:0005886">
    <property type="term" value="C:plasma membrane"/>
    <property type="evidence" value="ECO:0007669"/>
    <property type="project" value="UniProtKB-SubCell"/>
</dbReference>
<gene>
    <name evidence="17" type="ORF">B7C51_04030</name>
</gene>
<dbReference type="SUPFAM" id="SSF103190">
    <property type="entry name" value="Sensory domain-like"/>
    <property type="match status" value="1"/>
</dbReference>
<dbReference type="Gene3D" id="3.30.450.20">
    <property type="entry name" value="PAS domain"/>
    <property type="match status" value="1"/>
</dbReference>
<dbReference type="Gene3D" id="1.10.8.500">
    <property type="entry name" value="HAMP domain in histidine kinase"/>
    <property type="match status" value="1"/>
</dbReference>
<dbReference type="PROSITE" id="PS50109">
    <property type="entry name" value="HIS_KIN"/>
    <property type="match status" value="1"/>
</dbReference>
<dbReference type="PRINTS" id="PR00344">
    <property type="entry name" value="BCTRLSENSOR"/>
</dbReference>
<dbReference type="InterPro" id="IPR036097">
    <property type="entry name" value="HisK_dim/P_sf"/>
</dbReference>
<keyword evidence="13 14" id="KW-0472">Membrane</keyword>
<keyword evidence="9 17" id="KW-0418">Kinase</keyword>
<dbReference type="InterPro" id="IPR003660">
    <property type="entry name" value="HAMP_dom"/>
</dbReference>
<evidence type="ECO:0000313" key="18">
    <source>
        <dbReference type="Proteomes" id="UP000192727"/>
    </source>
</evidence>
<dbReference type="Gene3D" id="1.10.287.130">
    <property type="match status" value="1"/>
</dbReference>
<dbReference type="InterPro" id="IPR003661">
    <property type="entry name" value="HisK_dim/P_dom"/>
</dbReference>
<keyword evidence="4" id="KW-1003">Cell membrane</keyword>
<feature type="domain" description="Histidine kinase" evidence="15">
    <location>
        <begin position="258"/>
        <end position="471"/>
    </location>
</feature>
<dbReference type="InterPro" id="IPR050398">
    <property type="entry name" value="HssS/ArlS-like"/>
</dbReference>
<dbReference type="AlphaFoldDB" id="A0A1V0UPQ2"/>
<dbReference type="Proteomes" id="UP000192727">
    <property type="component" value="Chromosome"/>
</dbReference>
<keyword evidence="8" id="KW-0547">Nucleotide-binding</keyword>
<name>A0A1V0UPQ2_9BACL</name>
<evidence type="ECO:0000259" key="16">
    <source>
        <dbReference type="PROSITE" id="PS50885"/>
    </source>
</evidence>
<organism evidence="17 18">
    <name type="scientific">Paenibacillus larvae subsp. pulvifaciens</name>
    <dbReference type="NCBI Taxonomy" id="1477"/>
    <lineage>
        <taxon>Bacteria</taxon>
        <taxon>Bacillati</taxon>
        <taxon>Bacillota</taxon>
        <taxon>Bacilli</taxon>
        <taxon>Bacillales</taxon>
        <taxon>Paenibacillaceae</taxon>
        <taxon>Paenibacillus</taxon>
    </lineage>
</organism>
<feature type="transmembrane region" description="Helical" evidence="14">
    <location>
        <begin position="174"/>
        <end position="197"/>
    </location>
</feature>
<evidence type="ECO:0000256" key="10">
    <source>
        <dbReference type="ARBA" id="ARBA00022840"/>
    </source>
</evidence>
<dbReference type="SUPFAM" id="SSF158472">
    <property type="entry name" value="HAMP domain-like"/>
    <property type="match status" value="1"/>
</dbReference>
<dbReference type="InterPro" id="IPR005467">
    <property type="entry name" value="His_kinase_dom"/>
</dbReference>
<evidence type="ECO:0000256" key="4">
    <source>
        <dbReference type="ARBA" id="ARBA00022475"/>
    </source>
</evidence>
<dbReference type="Gene3D" id="3.30.565.10">
    <property type="entry name" value="Histidine kinase-like ATPase, C-terminal domain"/>
    <property type="match status" value="1"/>
</dbReference>
<dbReference type="SUPFAM" id="SSF55874">
    <property type="entry name" value="ATPase domain of HSP90 chaperone/DNA topoisomerase II/histidine kinase"/>
    <property type="match status" value="1"/>
</dbReference>
<dbReference type="SMART" id="SM00304">
    <property type="entry name" value="HAMP"/>
    <property type="match status" value="1"/>
</dbReference>
<evidence type="ECO:0000256" key="7">
    <source>
        <dbReference type="ARBA" id="ARBA00022692"/>
    </source>
</evidence>
<dbReference type="GO" id="GO:0005524">
    <property type="term" value="F:ATP binding"/>
    <property type="evidence" value="ECO:0007669"/>
    <property type="project" value="UniProtKB-KW"/>
</dbReference>
<keyword evidence="10" id="KW-0067">ATP-binding</keyword>
<dbReference type="GO" id="GO:0000155">
    <property type="term" value="F:phosphorelay sensor kinase activity"/>
    <property type="evidence" value="ECO:0007669"/>
    <property type="project" value="InterPro"/>
</dbReference>
<evidence type="ECO:0000256" key="9">
    <source>
        <dbReference type="ARBA" id="ARBA00022777"/>
    </source>
</evidence>
<reference evidence="17 18" key="1">
    <citation type="submission" date="2017-03" db="EMBL/GenBank/DDBJ databases">
        <title>Paenibacillus larvae genome sequencing.</title>
        <authorList>
            <person name="Dingman D.W."/>
        </authorList>
    </citation>
    <scope>NUCLEOTIDE SEQUENCE [LARGE SCALE GENOMIC DNA]</scope>
    <source>
        <strain evidence="17 18">SAG 10367</strain>
    </source>
</reference>
<evidence type="ECO:0000256" key="6">
    <source>
        <dbReference type="ARBA" id="ARBA00022679"/>
    </source>
</evidence>
<comment type="subcellular location">
    <subcellularLocation>
        <location evidence="2">Cell membrane</location>
        <topology evidence="2">Multi-pass membrane protein</topology>
    </subcellularLocation>
</comment>